<dbReference type="AlphaFoldDB" id="W4LLN8"/>
<dbReference type="Gene3D" id="3.40.50.300">
    <property type="entry name" value="P-loop containing nucleotide triphosphate hydrolases"/>
    <property type="match status" value="1"/>
</dbReference>
<reference evidence="1 2" key="1">
    <citation type="journal article" date="2014" name="Nature">
        <title>An environmental bacterial taxon with a large and distinct metabolic repertoire.</title>
        <authorList>
            <person name="Wilson M.C."/>
            <person name="Mori T."/>
            <person name="Ruckert C."/>
            <person name="Uria A.R."/>
            <person name="Helf M.J."/>
            <person name="Takada K."/>
            <person name="Gernert C."/>
            <person name="Steffens U.A."/>
            <person name="Heycke N."/>
            <person name="Schmitt S."/>
            <person name="Rinke C."/>
            <person name="Helfrich E.J."/>
            <person name="Brachmann A.O."/>
            <person name="Gurgui C."/>
            <person name="Wakimoto T."/>
            <person name="Kracht M."/>
            <person name="Crusemann M."/>
            <person name="Hentschel U."/>
            <person name="Abe I."/>
            <person name="Matsunaga S."/>
            <person name="Kalinowski J."/>
            <person name="Takeyama H."/>
            <person name="Piel J."/>
        </authorList>
    </citation>
    <scope>NUCLEOTIDE SEQUENCE [LARGE SCALE GENOMIC DNA]</scope>
    <source>
        <strain evidence="2">TSY2</strain>
    </source>
</reference>
<gene>
    <name evidence="1" type="ORF">ETSY2_42480</name>
</gene>
<accession>W4LLN8</accession>
<sequence>MSGEVSKPHLEAPDGPVSPSSRFYIERSADRLALEAIKRQGVTITIRAPYQMGKTSLLSRLVNKASKEGKKVATLNFQSFDKSSLTHASTFFRQFCIWLSDELNIEDQTEDFWKRSLGNVQLCTHYISRYIFKETQMPLLIAIDDVNAIIDADFRSDFFDMIRSWHNRRSVSKQWSKVDIILATSTEPSLLISDIAISPFNIGGTVVLDDFTPEQISELNDRHGSVLTRDREQQLITILGGHPYLVRQALYLIASGRMSTGDMSTHTIADDGPFRDHLHILLLRLHHQPELIEGFRQILQNQNCSVDVYYRLHSTDLVRREGLNMTPRNQLYVMFFARHLLS</sequence>
<dbReference type="HOGENOM" id="CLU_021307_2_1_7"/>
<dbReference type="EMBL" id="AZHX01001927">
    <property type="protein sequence ID" value="ETW98640.1"/>
    <property type="molecule type" value="Genomic_DNA"/>
</dbReference>
<proteinExistence type="predicted"/>
<dbReference type="Proteomes" id="UP000019140">
    <property type="component" value="Unassembled WGS sequence"/>
</dbReference>
<dbReference type="InterPro" id="IPR027417">
    <property type="entry name" value="P-loop_NTPase"/>
</dbReference>
<evidence type="ECO:0000313" key="1">
    <source>
        <dbReference type="EMBL" id="ETW98640.1"/>
    </source>
</evidence>
<dbReference type="SUPFAM" id="SSF52540">
    <property type="entry name" value="P-loop containing nucleoside triphosphate hydrolases"/>
    <property type="match status" value="1"/>
</dbReference>
<organism evidence="1 2">
    <name type="scientific">Candidatus Entotheonella gemina</name>
    <dbReference type="NCBI Taxonomy" id="1429439"/>
    <lineage>
        <taxon>Bacteria</taxon>
        <taxon>Pseudomonadati</taxon>
        <taxon>Nitrospinota/Tectimicrobiota group</taxon>
        <taxon>Candidatus Tectimicrobiota</taxon>
        <taxon>Candidatus Entotheonellia</taxon>
        <taxon>Candidatus Entotheonellales</taxon>
        <taxon>Candidatus Entotheonellaceae</taxon>
        <taxon>Candidatus Entotheonella</taxon>
    </lineage>
</organism>
<comment type="caution">
    <text evidence="1">The sequence shown here is derived from an EMBL/GenBank/DDBJ whole genome shotgun (WGS) entry which is preliminary data.</text>
</comment>
<name>W4LLN8_9BACT</name>
<protein>
    <recommendedName>
        <fullName evidence="3">Serine/threonine protein kinase</fullName>
    </recommendedName>
</protein>
<keyword evidence="2" id="KW-1185">Reference proteome</keyword>
<evidence type="ECO:0008006" key="3">
    <source>
        <dbReference type="Google" id="ProtNLM"/>
    </source>
</evidence>
<dbReference type="Pfam" id="PF14516">
    <property type="entry name" value="AAA_35"/>
    <property type="match status" value="1"/>
</dbReference>
<evidence type="ECO:0000313" key="2">
    <source>
        <dbReference type="Proteomes" id="UP000019140"/>
    </source>
</evidence>